<dbReference type="EMBL" id="CP000592">
    <property type="protein sequence ID" value="ABO99014.1"/>
    <property type="molecule type" value="Genomic_DNA"/>
</dbReference>
<dbReference type="Gramene" id="ABO99014">
    <property type="protein sequence ID" value="ABO99014"/>
    <property type="gene ID" value="OSTLU_17471"/>
</dbReference>
<dbReference type="OrthoDB" id="416542at2759"/>
<feature type="compositionally biased region" description="Basic and acidic residues" evidence="1">
    <location>
        <begin position="1"/>
        <end position="15"/>
    </location>
</feature>
<protein>
    <recommendedName>
        <fullName evidence="4">SET domain-containing protein</fullName>
    </recommendedName>
</protein>
<evidence type="ECO:0000313" key="3">
    <source>
        <dbReference type="Proteomes" id="UP000001568"/>
    </source>
</evidence>
<reference evidence="2 3" key="1">
    <citation type="journal article" date="2007" name="Proc. Natl. Acad. Sci. U.S.A.">
        <title>The tiny eukaryote Ostreococcus provides genomic insights into the paradox of plankton speciation.</title>
        <authorList>
            <person name="Palenik B."/>
            <person name="Grimwood J."/>
            <person name="Aerts A."/>
            <person name="Rouze P."/>
            <person name="Salamov A."/>
            <person name="Putnam N."/>
            <person name="Dupont C."/>
            <person name="Jorgensen R."/>
            <person name="Derelle E."/>
            <person name="Rombauts S."/>
            <person name="Zhou K."/>
            <person name="Otillar R."/>
            <person name="Merchant S.S."/>
            <person name="Podell S."/>
            <person name="Gaasterland T."/>
            <person name="Napoli C."/>
            <person name="Gendler K."/>
            <person name="Manuell A."/>
            <person name="Tai V."/>
            <person name="Vallon O."/>
            <person name="Piganeau G."/>
            <person name="Jancek S."/>
            <person name="Heijde M."/>
            <person name="Jabbari K."/>
            <person name="Bowler C."/>
            <person name="Lohr M."/>
            <person name="Robbens S."/>
            <person name="Werner G."/>
            <person name="Dubchak I."/>
            <person name="Pazour G.J."/>
            <person name="Ren Q."/>
            <person name="Paulsen I."/>
            <person name="Delwiche C."/>
            <person name="Schmutz J."/>
            <person name="Rokhsar D."/>
            <person name="Van de Peer Y."/>
            <person name="Moreau H."/>
            <person name="Grigoriev I.V."/>
        </authorList>
    </citation>
    <scope>NUCLEOTIDE SEQUENCE [LARGE SCALE GENOMIC DNA]</scope>
    <source>
        <strain evidence="2 3">CCE9901</strain>
    </source>
</reference>
<keyword evidence="3" id="KW-1185">Reference proteome</keyword>
<feature type="region of interest" description="Disordered" evidence="1">
    <location>
        <begin position="233"/>
        <end position="265"/>
    </location>
</feature>
<gene>
    <name evidence="2" type="ORF">OSTLU_17471</name>
</gene>
<dbReference type="HOGENOM" id="CLU_1051261_0_0_1"/>
<name>A4S572_OSTLU</name>
<dbReference type="KEGG" id="olu:OSTLU_17471"/>
<evidence type="ECO:0000256" key="1">
    <source>
        <dbReference type="SAM" id="MobiDB-lite"/>
    </source>
</evidence>
<dbReference type="Proteomes" id="UP000001568">
    <property type="component" value="Chromosome 12"/>
</dbReference>
<accession>A4S572</accession>
<evidence type="ECO:0000313" key="2">
    <source>
        <dbReference type="EMBL" id="ABO99014.1"/>
    </source>
</evidence>
<dbReference type="GeneID" id="5004788"/>
<dbReference type="OMA" id="GRDHAMH"/>
<organism evidence="2 3">
    <name type="scientific">Ostreococcus lucimarinus (strain CCE9901)</name>
    <dbReference type="NCBI Taxonomy" id="436017"/>
    <lineage>
        <taxon>Eukaryota</taxon>
        <taxon>Viridiplantae</taxon>
        <taxon>Chlorophyta</taxon>
        <taxon>Mamiellophyceae</taxon>
        <taxon>Mamiellales</taxon>
        <taxon>Bathycoccaceae</taxon>
        <taxon>Ostreococcus</taxon>
    </lineage>
</organism>
<dbReference type="eggNOG" id="ENOG502SUF1">
    <property type="taxonomic scope" value="Eukaryota"/>
</dbReference>
<feature type="region of interest" description="Disordered" evidence="1">
    <location>
        <begin position="1"/>
        <end position="40"/>
    </location>
</feature>
<sequence>MCDRVRRARAKERASTTDADAQDDTRRGGASWTPTATTREGVPTRLRGAQAKGVSWCWATRANGSICGARADCENSCLPYCAEHLERGDEALRVVKHPVFGDKILIATRDLPKGYKTVYFGERKTWRECGRAGRDHAMHFRSGGGVIDPCPLGDAAQLQFMSNPGPNEVSNNRSTNVFFGDTRCPKRTLVGREFILSRDVKKGAQLLQWYGADWFNSRDIKRLDVGCDVYPAERKKRKQERADHPNREPSRAKVLGDATNASSRR</sequence>
<feature type="compositionally biased region" description="Basic and acidic residues" evidence="1">
    <location>
        <begin position="240"/>
        <end position="251"/>
    </location>
</feature>
<dbReference type="RefSeq" id="XP_001420721.1">
    <property type="nucleotide sequence ID" value="XM_001420684.1"/>
</dbReference>
<dbReference type="AlphaFoldDB" id="A4S572"/>
<proteinExistence type="predicted"/>
<evidence type="ECO:0008006" key="4">
    <source>
        <dbReference type="Google" id="ProtNLM"/>
    </source>
</evidence>